<dbReference type="EMBL" id="RAPF01000012">
    <property type="protein sequence ID" value="RKF17738.1"/>
    <property type="molecule type" value="Genomic_DNA"/>
</dbReference>
<dbReference type="SUPFAM" id="SSF109709">
    <property type="entry name" value="KorB DNA-binding domain-like"/>
    <property type="match status" value="1"/>
</dbReference>
<dbReference type="SMART" id="SM00470">
    <property type="entry name" value="ParB"/>
    <property type="match status" value="1"/>
</dbReference>
<proteinExistence type="inferred from homology"/>
<dbReference type="PANTHER" id="PTHR33375:SF7">
    <property type="entry name" value="CHROMOSOME 2-PARTITIONING PROTEIN PARB-RELATED"/>
    <property type="match status" value="1"/>
</dbReference>
<dbReference type="OrthoDB" id="9813122at2"/>
<accession>A0A420EAM0</accession>
<dbReference type="InterPro" id="IPR003115">
    <property type="entry name" value="ParB_N"/>
</dbReference>
<name>A0A420EAM0_9SPHN</name>
<dbReference type="NCBIfam" id="TIGR00180">
    <property type="entry name" value="parB_part"/>
    <property type="match status" value="1"/>
</dbReference>
<gene>
    <name evidence="3" type="ORF">D6851_15890</name>
</gene>
<organism evidence="3 4">
    <name type="scientific">Altericroceibacterium spongiae</name>
    <dbReference type="NCBI Taxonomy" id="2320269"/>
    <lineage>
        <taxon>Bacteria</taxon>
        <taxon>Pseudomonadati</taxon>
        <taxon>Pseudomonadota</taxon>
        <taxon>Alphaproteobacteria</taxon>
        <taxon>Sphingomonadales</taxon>
        <taxon>Erythrobacteraceae</taxon>
        <taxon>Altericroceibacterium</taxon>
    </lineage>
</organism>
<dbReference type="InterPro" id="IPR004437">
    <property type="entry name" value="ParB/RepB/Spo0J"/>
</dbReference>
<keyword evidence="4" id="KW-1185">Reference proteome</keyword>
<evidence type="ECO:0000313" key="3">
    <source>
        <dbReference type="EMBL" id="RKF17738.1"/>
    </source>
</evidence>
<comment type="similarity">
    <text evidence="1">Belongs to the ParB family.</text>
</comment>
<dbReference type="GO" id="GO:0003677">
    <property type="term" value="F:DNA binding"/>
    <property type="evidence" value="ECO:0007669"/>
    <property type="project" value="InterPro"/>
</dbReference>
<dbReference type="AlphaFoldDB" id="A0A420EAM0"/>
<comment type="caution">
    <text evidence="3">The sequence shown here is derived from an EMBL/GenBank/DDBJ whole genome shotgun (WGS) entry which is preliminary data.</text>
</comment>
<dbReference type="InterPro" id="IPR050336">
    <property type="entry name" value="Chromosome_partition/occlusion"/>
</dbReference>
<feature type="domain" description="ParB-like N-terminal" evidence="2">
    <location>
        <begin position="3"/>
        <end position="96"/>
    </location>
</feature>
<protein>
    <submittedName>
        <fullName evidence="3">ParB/RepB/Spo0J family partition protein</fullName>
    </submittedName>
</protein>
<reference evidence="3 4" key="1">
    <citation type="submission" date="2018-09" db="EMBL/GenBank/DDBJ databases">
        <title>Altererythrobacter spongiae sp. nov., isolated from a marine sponge.</title>
        <authorList>
            <person name="Zhuang L."/>
            <person name="Luo L."/>
        </authorList>
    </citation>
    <scope>NUCLEOTIDE SEQUENCE [LARGE SCALE GENOMIC DNA]</scope>
    <source>
        <strain evidence="3 4">HN-Y73</strain>
    </source>
</reference>
<dbReference type="Gene3D" id="1.10.10.2830">
    <property type="match status" value="1"/>
</dbReference>
<dbReference type="Gene3D" id="3.90.1530.30">
    <property type="match status" value="1"/>
</dbReference>
<evidence type="ECO:0000256" key="1">
    <source>
        <dbReference type="ARBA" id="ARBA00006295"/>
    </source>
</evidence>
<dbReference type="PANTHER" id="PTHR33375">
    <property type="entry name" value="CHROMOSOME-PARTITIONING PROTEIN PARB-RELATED"/>
    <property type="match status" value="1"/>
</dbReference>
<dbReference type="Pfam" id="PF02195">
    <property type="entry name" value="ParB_N"/>
    <property type="match status" value="1"/>
</dbReference>
<evidence type="ECO:0000313" key="4">
    <source>
        <dbReference type="Proteomes" id="UP000284395"/>
    </source>
</evidence>
<evidence type="ECO:0000259" key="2">
    <source>
        <dbReference type="SMART" id="SM00470"/>
    </source>
</evidence>
<dbReference type="CDD" id="cd16406">
    <property type="entry name" value="ParB_N_like"/>
    <property type="match status" value="1"/>
</dbReference>
<dbReference type="GO" id="GO:0005694">
    <property type="term" value="C:chromosome"/>
    <property type="evidence" value="ECO:0007669"/>
    <property type="project" value="TreeGrafter"/>
</dbReference>
<dbReference type="InterPro" id="IPR036086">
    <property type="entry name" value="ParB/Sulfiredoxin_sf"/>
</dbReference>
<sequence>MIEHVNFTDLAISPINPRTVIDDSSITALAANLKEMGLIHNLAGLRQDDGKIGIVAGGRRFRALSTLQDDERFQTVPVKVTDNPDIARIWASSENNQREQLNPADEIREYAAYATKGTPVPAIAMAFGVSENHVYRRLKLASLPDIVLNALKSGDITLSVASCFTICDSSKLVAEVLQQAVDCRLSEHHIRQLLKPQSVTDTDRRVKFVGLDAYKEAGGPISCDLFEDDIYVDDVELLDKLVNEKLSAEAERISQEGWNWVRPASDSGVYLYELQNQGYEILVPVCGELTEEQEDRYDELAELAHAESIDEDGAAELANLQAILDGEFTDTQKAVAGAILYVDYDGNLRDRIGLVHPDDKHIAIEAGVINAPKHAADDAPQSGISGALQDDLRAVAAGVRQHAVMNDPDLLTALLAYQLSHELSWKSPFTITTSEFPNAPTTGDNGFALNPALYEQDKPDMYDKDLAKSFRAFRKKGEAHIKRVLTEYLARLYRGGDKQMIDLIDKETKPNIRAIWTPNATNFFNRVKADYLDNLWKDLLDLQPGDEAMRAFGKLKKKQKAEKLEKLFSDADTRTAHAVTAKQAERIDSWLPDELN</sequence>
<dbReference type="SUPFAM" id="SSF110849">
    <property type="entry name" value="ParB/Sulfiredoxin"/>
    <property type="match status" value="1"/>
</dbReference>
<dbReference type="RefSeq" id="WP_120325891.1">
    <property type="nucleotide sequence ID" value="NZ_RAPF01000012.1"/>
</dbReference>
<dbReference type="GO" id="GO:0007059">
    <property type="term" value="P:chromosome segregation"/>
    <property type="evidence" value="ECO:0007669"/>
    <property type="project" value="TreeGrafter"/>
</dbReference>
<dbReference type="Proteomes" id="UP000284395">
    <property type="component" value="Unassembled WGS sequence"/>
</dbReference>